<keyword evidence="2" id="KW-1185">Reference proteome</keyword>
<proteinExistence type="predicted"/>
<evidence type="ECO:0000313" key="1">
    <source>
        <dbReference type="EMBL" id="MBM7585727.1"/>
    </source>
</evidence>
<sequence>MTLLYMKARELYEQDAKSSLEKKSAVASYGKSRRRIRYSFKKNRRG</sequence>
<gene>
    <name evidence="1" type="ORF">JOC86_002269</name>
</gene>
<dbReference type="EMBL" id="JAFBDZ010000002">
    <property type="protein sequence ID" value="MBM7585727.1"/>
    <property type="molecule type" value="Genomic_DNA"/>
</dbReference>
<evidence type="ECO:0000313" key="2">
    <source>
        <dbReference type="Proteomes" id="UP001646157"/>
    </source>
</evidence>
<comment type="caution">
    <text evidence="1">The sequence shown here is derived from an EMBL/GenBank/DDBJ whole genome shotgun (WGS) entry which is preliminary data.</text>
</comment>
<dbReference type="Proteomes" id="UP001646157">
    <property type="component" value="Unassembled WGS sequence"/>
</dbReference>
<dbReference type="RefSeq" id="WP_205172230.1">
    <property type="nucleotide sequence ID" value="NZ_JAFBDZ010000002.1"/>
</dbReference>
<reference evidence="1 2" key="1">
    <citation type="submission" date="2021-01" db="EMBL/GenBank/DDBJ databases">
        <title>Genomic Encyclopedia of Type Strains, Phase IV (KMG-IV): sequencing the most valuable type-strain genomes for metagenomic binning, comparative biology and taxonomic classification.</title>
        <authorList>
            <person name="Goeker M."/>
        </authorList>
    </citation>
    <scope>NUCLEOTIDE SEQUENCE [LARGE SCALE GENOMIC DNA]</scope>
    <source>
        <strain evidence="1 2">DSM 24834</strain>
    </source>
</reference>
<accession>A0ABS2NCY4</accession>
<organism evidence="1 2">
    <name type="scientific">Rossellomorea pakistanensis</name>
    <dbReference type="NCBI Taxonomy" id="992288"/>
    <lineage>
        <taxon>Bacteria</taxon>
        <taxon>Bacillati</taxon>
        <taxon>Bacillota</taxon>
        <taxon>Bacilli</taxon>
        <taxon>Bacillales</taxon>
        <taxon>Bacillaceae</taxon>
        <taxon>Rossellomorea</taxon>
    </lineage>
</organism>
<name>A0ABS2NCY4_9BACI</name>
<protein>
    <submittedName>
        <fullName evidence="1">Uncharacterized protein</fullName>
    </submittedName>
</protein>